<gene>
    <name evidence="1" type="ORF">CDAR_34551</name>
</gene>
<sequence length="85" mass="9645">MLSTAVNVKTLIAPMDGCSFKAEHYFRNALKSLSVHNEYPLISTYSAVTQRMEFKRLVRLRSAFPVSPKRCFVLRLHSQITSPAS</sequence>
<evidence type="ECO:0000313" key="2">
    <source>
        <dbReference type="Proteomes" id="UP001054837"/>
    </source>
</evidence>
<protein>
    <submittedName>
        <fullName evidence="1">Uncharacterized protein</fullName>
    </submittedName>
</protein>
<dbReference type="EMBL" id="BPLQ01004357">
    <property type="protein sequence ID" value="GIY07558.1"/>
    <property type="molecule type" value="Genomic_DNA"/>
</dbReference>
<accession>A0AAV4QCW2</accession>
<comment type="caution">
    <text evidence="1">The sequence shown here is derived from an EMBL/GenBank/DDBJ whole genome shotgun (WGS) entry which is preliminary data.</text>
</comment>
<dbReference type="Proteomes" id="UP001054837">
    <property type="component" value="Unassembled WGS sequence"/>
</dbReference>
<name>A0AAV4QCW2_9ARAC</name>
<reference evidence="1 2" key="1">
    <citation type="submission" date="2021-06" db="EMBL/GenBank/DDBJ databases">
        <title>Caerostris darwini draft genome.</title>
        <authorList>
            <person name="Kono N."/>
            <person name="Arakawa K."/>
        </authorList>
    </citation>
    <scope>NUCLEOTIDE SEQUENCE [LARGE SCALE GENOMIC DNA]</scope>
</reference>
<organism evidence="1 2">
    <name type="scientific">Caerostris darwini</name>
    <dbReference type="NCBI Taxonomy" id="1538125"/>
    <lineage>
        <taxon>Eukaryota</taxon>
        <taxon>Metazoa</taxon>
        <taxon>Ecdysozoa</taxon>
        <taxon>Arthropoda</taxon>
        <taxon>Chelicerata</taxon>
        <taxon>Arachnida</taxon>
        <taxon>Araneae</taxon>
        <taxon>Araneomorphae</taxon>
        <taxon>Entelegynae</taxon>
        <taxon>Araneoidea</taxon>
        <taxon>Araneidae</taxon>
        <taxon>Caerostris</taxon>
    </lineage>
</organism>
<keyword evidence="2" id="KW-1185">Reference proteome</keyword>
<evidence type="ECO:0000313" key="1">
    <source>
        <dbReference type="EMBL" id="GIY07558.1"/>
    </source>
</evidence>
<dbReference type="AlphaFoldDB" id="A0AAV4QCW2"/>
<proteinExistence type="predicted"/>